<proteinExistence type="predicted"/>
<protein>
    <submittedName>
        <fullName evidence="2">Fe-S oxidoreductase</fullName>
    </submittedName>
</protein>
<dbReference type="Pfam" id="PF10105">
    <property type="entry name" value="DUF2344"/>
    <property type="match status" value="1"/>
</dbReference>
<dbReference type="KEGG" id="cbar:PATL70BA_0176"/>
<name>A0A3P7PAR5_9FIRM</name>
<feature type="domain" description="DUF2344" evidence="1">
    <location>
        <begin position="3"/>
        <end position="181"/>
    </location>
</feature>
<evidence type="ECO:0000259" key="1">
    <source>
        <dbReference type="Pfam" id="PF10105"/>
    </source>
</evidence>
<accession>A0A3P7PAR5</accession>
<evidence type="ECO:0000313" key="3">
    <source>
        <dbReference type="Proteomes" id="UP000279029"/>
    </source>
</evidence>
<sequence length="225" mass="25357">MLVRLKFKKEGPIRFVGHLDMMRTFQKNFSRAGIPIAYSEGFNPHQIFSFASALAVGVTSESEYMDVKLTEDVAIDVLLEAINEKAPEGIVFLDGVEIMSKETSAMASVVAATYKIEILKPIITDDMVTAMMSQDTLIIRKKNKKGKINDFDLRPGIINIVLKEGNLIMTIANGSHFNVKPEMVLEKLLALNDLSYERGDYRFHRVEIYHEHNGLRPLLEVKLGL</sequence>
<gene>
    <name evidence="2" type="ORF">PATL70BA_0176</name>
</gene>
<dbReference type="RefSeq" id="WP_172596043.1">
    <property type="nucleotide sequence ID" value="NZ_LR130778.1"/>
</dbReference>
<dbReference type="EMBL" id="LR130778">
    <property type="protein sequence ID" value="VDN46018.1"/>
    <property type="molecule type" value="Genomic_DNA"/>
</dbReference>
<organism evidence="2 3">
    <name type="scientific">Petrocella atlantisensis</name>
    <dbReference type="NCBI Taxonomy" id="2173034"/>
    <lineage>
        <taxon>Bacteria</taxon>
        <taxon>Bacillati</taxon>
        <taxon>Bacillota</taxon>
        <taxon>Clostridia</taxon>
        <taxon>Lachnospirales</taxon>
        <taxon>Vallitaleaceae</taxon>
        <taxon>Petrocella</taxon>
    </lineage>
</organism>
<keyword evidence="3" id="KW-1185">Reference proteome</keyword>
<dbReference type="NCBIfam" id="TIGR03936">
    <property type="entry name" value="sam_1_link_chp"/>
    <property type="match status" value="1"/>
</dbReference>
<reference evidence="2 3" key="1">
    <citation type="submission" date="2018-09" db="EMBL/GenBank/DDBJ databases">
        <authorList>
            <person name="Postec A."/>
        </authorList>
    </citation>
    <scope>NUCLEOTIDE SEQUENCE [LARGE SCALE GENOMIC DNA]</scope>
    <source>
        <strain evidence="2">70B-A</strain>
    </source>
</reference>
<dbReference type="InterPro" id="IPR018768">
    <property type="entry name" value="DUF2344"/>
</dbReference>
<dbReference type="Proteomes" id="UP000279029">
    <property type="component" value="Chromosome"/>
</dbReference>
<evidence type="ECO:0000313" key="2">
    <source>
        <dbReference type="EMBL" id="VDN46018.1"/>
    </source>
</evidence>
<dbReference type="AlphaFoldDB" id="A0A3P7PAR5"/>